<dbReference type="AlphaFoldDB" id="F2Q851"/>
<proteinExistence type="predicted"/>
<dbReference type="NCBIfam" id="TIGR03353">
    <property type="entry name" value="VI_chp_4"/>
    <property type="match status" value="1"/>
</dbReference>
<gene>
    <name evidence="1" type="ORF">Y69_0032</name>
</gene>
<dbReference type="Pfam" id="PF05936">
    <property type="entry name" value="T6SS_VasE"/>
    <property type="match status" value="1"/>
</dbReference>
<name>F2Q851_YEREN</name>
<accession>F2Q851</accession>
<protein>
    <recommendedName>
        <fullName evidence="2">Type VI secretion system baseplate subunit TssK</fullName>
    </recommendedName>
</protein>
<dbReference type="InterPro" id="IPR010263">
    <property type="entry name" value="T6SS_TssK"/>
</dbReference>
<organism evidence="1">
    <name type="scientific">Yersinia enterocolitica</name>
    <dbReference type="NCBI Taxonomy" id="630"/>
    <lineage>
        <taxon>Bacteria</taxon>
        <taxon>Pseudomonadati</taxon>
        <taxon>Pseudomonadota</taxon>
        <taxon>Gammaproteobacteria</taxon>
        <taxon>Enterobacterales</taxon>
        <taxon>Yersiniaceae</taxon>
        <taxon>Yersinia</taxon>
    </lineage>
</organism>
<dbReference type="PANTHER" id="PTHR35566">
    <property type="entry name" value="BLR3599 PROTEIN"/>
    <property type="match status" value="1"/>
</dbReference>
<reference evidence="1" key="1">
    <citation type="submission" date="2009-04" db="EMBL/GenBank/DDBJ databases">
        <title>Novel enterobacterial integrative and conjugative elements (ICEs), including a mobilisable relateive of SPI-7.</title>
        <authorList>
            <person name="Seth-Smith H.M."/>
        </authorList>
    </citation>
    <scope>NUCLEOTIDE SEQUENCE</scope>
    <source>
        <strain evidence="1">Y69</strain>
    </source>
</reference>
<dbReference type="EMBL" id="FN298493">
    <property type="protein sequence ID" value="CAX67782.1"/>
    <property type="molecule type" value="Genomic_DNA"/>
</dbReference>
<evidence type="ECO:0000313" key="1">
    <source>
        <dbReference type="EMBL" id="CAX67782.1"/>
    </source>
</evidence>
<evidence type="ECO:0008006" key="2">
    <source>
        <dbReference type="Google" id="ProtNLM"/>
    </source>
</evidence>
<dbReference type="PANTHER" id="PTHR35566:SF1">
    <property type="entry name" value="TYPE VI SECRETION SYSTEM BASEPLATE COMPONENT TSSK1"/>
    <property type="match status" value="1"/>
</dbReference>
<sequence length="459" mass="52939">MYPEQQQIYWHSGLYLQPQHFQSLDLHNEWQHAQIRRSAQPYNQGMVELKVNKAALQDFVVSIDSVDCIMPGGAYLSYPGNCQLEKRHFRDAWKQRDQPFTLWLALRRFDPQHNNVTLLKKEHERAGTRWVNTNDDPVMKDIYDQAPEATVARLCYNVRILTAEEMQEAVDCECMPLMRLRYENDRVIFDPDFCTPAVTLHGSATLYELIETIYYEISARAKKLEEYKRSERLVSGSDRGDRITQLLAMRTLNHALPLLKNMLQARQVHPWQMYCLLSQLIGELSSFNEGCSFLGEWRSGNDNLLPYDHDQLGHCFDSARKTLVRLLNNLVLEDNVYITMEKDIHGVYTSHFESEQLQNAEKILLLLRSSAIPIKNIGGIKLASTSAINLLIQHALPGAPVTLCQQAPRGVPNRSDSSYFMVDRQSELWAAAEQDKSISFYWSDMPEDLQVQLIFVVPT</sequence>